<feature type="domain" description="Purple acid phosphatase N-terminal" evidence="3">
    <location>
        <begin position="16"/>
        <end position="90"/>
    </location>
</feature>
<dbReference type="GO" id="GO:0046872">
    <property type="term" value="F:metal ion binding"/>
    <property type="evidence" value="ECO:0007669"/>
    <property type="project" value="InterPro"/>
</dbReference>
<evidence type="ECO:0000313" key="5">
    <source>
        <dbReference type="Proteomes" id="UP000288079"/>
    </source>
</evidence>
<evidence type="ECO:0000259" key="3">
    <source>
        <dbReference type="Pfam" id="PF16656"/>
    </source>
</evidence>
<dbReference type="SUPFAM" id="SSF49363">
    <property type="entry name" value="Purple acid phosphatase, N-terminal domain"/>
    <property type="match status" value="1"/>
</dbReference>
<evidence type="ECO:0000313" key="4">
    <source>
        <dbReference type="EMBL" id="GCB36241.1"/>
    </source>
</evidence>
<keyword evidence="5" id="KW-1185">Reference proteome</keyword>
<dbReference type="Proteomes" id="UP000288079">
    <property type="component" value="Unassembled WGS sequence"/>
</dbReference>
<accession>A0A401LXJ3</accession>
<keyword evidence="1" id="KW-0732">Signal</keyword>
<proteinExistence type="predicted"/>
<evidence type="ECO:0000259" key="2">
    <source>
        <dbReference type="Pfam" id="PF00149"/>
    </source>
</evidence>
<dbReference type="Gene3D" id="2.60.40.380">
    <property type="entry name" value="Purple acid phosphatase-like, N-terminal"/>
    <property type="match status" value="1"/>
</dbReference>
<evidence type="ECO:0000256" key="1">
    <source>
        <dbReference type="ARBA" id="ARBA00022729"/>
    </source>
</evidence>
<dbReference type="SUPFAM" id="SSF56300">
    <property type="entry name" value="Metallo-dependent phosphatases"/>
    <property type="match status" value="1"/>
</dbReference>
<name>A0A401LXJ3_9BACE</name>
<organism evidence="4 5">
    <name type="scientific">Bacteroides faecalis</name>
    <dbReference type="NCBI Taxonomy" id="2447885"/>
    <lineage>
        <taxon>Bacteria</taxon>
        <taxon>Pseudomonadati</taxon>
        <taxon>Bacteroidota</taxon>
        <taxon>Bacteroidia</taxon>
        <taxon>Bacteroidales</taxon>
        <taxon>Bacteroidaceae</taxon>
        <taxon>Bacteroides</taxon>
    </lineage>
</organism>
<feature type="domain" description="Calcineurin-like phosphoesterase" evidence="2">
    <location>
        <begin position="128"/>
        <end position="320"/>
    </location>
</feature>
<dbReference type="InterPro" id="IPR015914">
    <property type="entry name" value="PAPs_N"/>
</dbReference>
<dbReference type="PANTHER" id="PTHR45867:SF3">
    <property type="entry name" value="ACID PHOSPHATASE TYPE 7"/>
    <property type="match status" value="1"/>
</dbReference>
<dbReference type="InterPro" id="IPR008963">
    <property type="entry name" value="Purple_acid_Pase-like_N"/>
</dbReference>
<dbReference type="InterPro" id="IPR004843">
    <property type="entry name" value="Calcineurin-like_PHP"/>
</dbReference>
<dbReference type="GO" id="GO:0003993">
    <property type="term" value="F:acid phosphatase activity"/>
    <property type="evidence" value="ECO:0007669"/>
    <property type="project" value="InterPro"/>
</dbReference>
<comment type="caution">
    <text evidence="4">The sequence shown here is derived from an EMBL/GenBank/DDBJ whole genome shotgun (WGS) entry which is preliminary data.</text>
</comment>
<gene>
    <name evidence="4" type="ORF">KGMB02408_31860</name>
</gene>
<sequence length="373" mass="42900">MESAQAIKIIYGPYLQMVTETEATIVWVTDNKSLSWVEIAPNDKLNFYAEQRPQYFETYLGRKVLGTVHKVRINKLTKGTTYRYRIFSQEVLDEQDYQITYGPVTASNVYSKAPLTFRTLDGNKDSVNFMVVNDIHGDNALFSNLLKDFKKGETDFVLFNGDMVSHMDNEQQMFEGFVNHATKLFASETPFYMVRGNHESRGKFAQHYMSYFPTPTNMPYYSFKEGPVYFIIMDGGEDKPDNDIEYLGTAAFDNYREEQAEWLRKVVQSEEFKSSPFKVVVIHVPPVQSTWHGPLHTKKTFLPILNEAGIDLMLCAHLHQHIYNQPNTDGVNFPILINSNTNVMKINANAKILNIVIKDETGKEVKRLSYDAK</sequence>
<dbReference type="EMBL" id="BHWB01000010">
    <property type="protein sequence ID" value="GCB36241.1"/>
    <property type="molecule type" value="Genomic_DNA"/>
</dbReference>
<protein>
    <recommendedName>
        <fullName evidence="6">Purple acid phosphatase</fullName>
    </recommendedName>
</protein>
<dbReference type="InterPro" id="IPR029052">
    <property type="entry name" value="Metallo-depent_PP-like"/>
</dbReference>
<dbReference type="AlphaFoldDB" id="A0A401LXJ3"/>
<dbReference type="Pfam" id="PF00149">
    <property type="entry name" value="Metallophos"/>
    <property type="match status" value="1"/>
</dbReference>
<dbReference type="PANTHER" id="PTHR45867">
    <property type="entry name" value="PURPLE ACID PHOSPHATASE"/>
    <property type="match status" value="1"/>
</dbReference>
<dbReference type="Gene3D" id="3.60.21.10">
    <property type="match status" value="1"/>
</dbReference>
<reference evidence="4 5" key="1">
    <citation type="submission" date="2018-10" db="EMBL/GenBank/DDBJ databases">
        <title>Draft Genome Sequence of Bacteroides sp. KCTC 15687.</title>
        <authorList>
            <person name="Yu S.Y."/>
            <person name="Kim J.S."/>
            <person name="Oh B.S."/>
            <person name="Park S.H."/>
            <person name="Kang S.W."/>
            <person name="Park J.E."/>
            <person name="Choi S.H."/>
            <person name="Han K.I."/>
            <person name="Lee K.C."/>
            <person name="Eom M.K."/>
            <person name="Suh M.K."/>
            <person name="Lee D.H."/>
            <person name="Yoon H."/>
            <person name="Kim B."/>
            <person name="Yang S.J."/>
            <person name="Lee J.S."/>
            <person name="Lee J.H."/>
        </authorList>
    </citation>
    <scope>NUCLEOTIDE SEQUENCE [LARGE SCALE GENOMIC DNA]</scope>
    <source>
        <strain evidence="4 5">KCTC 15687</strain>
    </source>
</reference>
<evidence type="ECO:0008006" key="6">
    <source>
        <dbReference type="Google" id="ProtNLM"/>
    </source>
</evidence>
<dbReference type="Pfam" id="PF16656">
    <property type="entry name" value="Pur_ac_phosph_N"/>
    <property type="match status" value="1"/>
</dbReference>